<feature type="signal peptide" evidence="1">
    <location>
        <begin position="1"/>
        <end position="28"/>
    </location>
</feature>
<sequence length="154" mass="17169">MKGFADMLRRHRNLIAIALMTLTTPALLGATDPYAQTQYAQVIIHERVVIRVPRAAPPPATPIRWKERKGPRCIPAQQLAGALPAEEGAVDIVLTGGKRVRARLIRACRQIDYYSSFYIRPGPDGQICAGRDPIRTRAGRTCEIERFRSLVPAR</sequence>
<dbReference type="EMBL" id="JAOBTW010000005">
    <property type="protein sequence ID" value="MDZ7281387.1"/>
    <property type="molecule type" value="Genomic_DNA"/>
</dbReference>
<organism evidence="2 3">
    <name type="scientific">Sphingomonas sanguinis</name>
    <dbReference type="NCBI Taxonomy" id="33051"/>
    <lineage>
        <taxon>Bacteria</taxon>
        <taxon>Pseudomonadati</taxon>
        <taxon>Pseudomonadota</taxon>
        <taxon>Alphaproteobacteria</taxon>
        <taxon>Sphingomonadales</taxon>
        <taxon>Sphingomonadaceae</taxon>
        <taxon>Sphingomonas</taxon>
    </lineage>
</organism>
<evidence type="ECO:0000313" key="3">
    <source>
        <dbReference type="Proteomes" id="UP001292182"/>
    </source>
</evidence>
<evidence type="ECO:0000256" key="1">
    <source>
        <dbReference type="SAM" id="SignalP"/>
    </source>
</evidence>
<evidence type="ECO:0000313" key="2">
    <source>
        <dbReference type="EMBL" id="MDZ7281387.1"/>
    </source>
</evidence>
<accession>A0ABU5LN78</accession>
<name>A0ABU5LN78_9SPHN</name>
<protein>
    <submittedName>
        <fullName evidence="2">Uncharacterized protein</fullName>
    </submittedName>
</protein>
<feature type="chain" id="PRO_5046708467" evidence="1">
    <location>
        <begin position="29"/>
        <end position="154"/>
    </location>
</feature>
<reference evidence="3" key="1">
    <citation type="submission" date="2023-07" db="EMBL/GenBank/DDBJ databases">
        <title>Whole genome sequence analysis of rice epiphytic Sphingomonas sanguinis OsEp_Plm_15B2.</title>
        <authorList>
            <person name="Sahu K.P."/>
            <person name="Asharani P."/>
            <person name="Reddy B."/>
            <person name="Kumar A."/>
        </authorList>
    </citation>
    <scope>NUCLEOTIDE SEQUENCE [LARGE SCALE GENOMIC DNA]</scope>
    <source>
        <strain evidence="3">OsEp_Plm_15B2</strain>
    </source>
</reference>
<dbReference type="Proteomes" id="UP001292182">
    <property type="component" value="Unassembled WGS sequence"/>
</dbReference>
<keyword evidence="1" id="KW-0732">Signal</keyword>
<keyword evidence="3" id="KW-1185">Reference proteome</keyword>
<proteinExistence type="predicted"/>
<comment type="caution">
    <text evidence="2">The sequence shown here is derived from an EMBL/GenBank/DDBJ whole genome shotgun (WGS) entry which is preliminary data.</text>
</comment>
<gene>
    <name evidence="2" type="ORF">N4G62_05015</name>
</gene>